<keyword evidence="4" id="KW-1185">Reference proteome</keyword>
<feature type="region of interest" description="Disordered" evidence="1">
    <location>
        <begin position="376"/>
        <end position="478"/>
    </location>
</feature>
<sequence length="1213" mass="132288">MFKLQIILVPASVNRSFNYGLPSISSDSSQLILPPQQQQLQQQQQQVPHGSQSVNNFGGQSVGLDPNVSTNTAYVSSFMTSHITRPKLKKFLIFTKPTNTLYQLSQEILDKCNKIYPNLPPELEIDTLQDVDECDLDPDFIVKDVFNVFNTVRVILRNDVDLDNSASRTESLYSTKRRKLNNGNSAAPAAALSSISSTGNVLDQPVTVAKRRSQVLKNSALRISTPLAHQIYPPPSQRNQKQVNSDYEDDDYGEDELGDKSILPPPTVPQSPPIRISSSIGQKRLNINGYDDAVSKSETVDPSKSKQQRLPSGTPMKPINMVETPNKAGNISLPQQQQQNQGLLRINSTPVVTNQRITSGMLRIPEPRISEMERTMHEGLSSPAAGLLPPKSAKIPMKKPYVPEIDDSSSSDSGTNEINTRVVESGKPKDLMPLSSQGRAPSSIADDNGSPTKKSPLDHSKVTQVKVAELPQRKSSLEAKVEKLAKNASELITENNHISNNTTRKDGFSDSESESEESENDAANDTVRIRPAERTDGSFHKSDLLEILKGSKMDIPPGFKRVGSALQENDINKRSRKPYLTVLNKDIDNSEPDPRNILPSKIPRHAAQKAAQFISAGTSRKPLESSSSSSSAQSGEDSDSESGIETDHSTGNVDEVDLKKLNVHPLKPVVVPLEETQDDNTNISHNDSATRSDVLNDNLGQKETTGSNELSESSKPSQQKSDKVVGKNIELDNSQKDQMSPSKLINLKPVQSVKASTPAPSQELHEKIDRQLSPSPVRNRKDYVSPEFIDDSDDASEKQSPASTQNTQEKENTDPSSKASNTEADNKSDNKSRKMTPAMLKRKQEAEQRRLQREAARKAKQEEQERKRAAKEAAKKAKQEEAARKKAEREAAKKARQEQIARRKLAQENKKDKKESTALHRVNSVSSQTSPKLSQSSSPASDTDKKDIDNGKKAEVSGSSSQVSKLDELRSKFAGGKSSANEVINKIAVNPVKLQLSSKSTSTSSSVSETEESSDSGDSSSSSSSSEDEASMSKKIRRGIVDTPRGVVGSISKKNLEKDTSELRDAPQSTQQKTATPLKVPVTKIMDYASPAGKSNDNTVLVSPPRNSVKTTRQSLARNSLSSLSDLVSRGVPEVKEKPTSKAVPEPESSSSSDEGNDDEEISSDSDDDSDSSDSSDDDSGSNFINAKSASKALGKKKMDSGFSSLIKDLKRK</sequence>
<reference evidence="3 4" key="2">
    <citation type="submission" date="2019-11" db="EMBL/GenBank/DDBJ databases">
        <authorList>
            <person name="Lu H."/>
        </authorList>
    </citation>
    <scope>NUCLEOTIDE SEQUENCE [LARGE SCALE GENOMIC DNA]</scope>
    <source>
        <strain evidence="3 4">FIM1</strain>
    </source>
</reference>
<feature type="compositionally biased region" description="Polar residues" evidence="1">
    <location>
        <begin position="1093"/>
        <end position="1126"/>
    </location>
</feature>
<feature type="compositionally biased region" description="Low complexity" evidence="1">
    <location>
        <begin position="624"/>
        <end position="635"/>
    </location>
</feature>
<feature type="compositionally biased region" description="Low complexity" evidence="1">
    <location>
        <begin position="1016"/>
        <end position="1025"/>
    </location>
</feature>
<feature type="compositionally biased region" description="Low complexity" evidence="1">
    <location>
        <begin position="1181"/>
        <end position="1193"/>
    </location>
</feature>
<feature type="compositionally biased region" description="Basic and acidic residues" evidence="1">
    <location>
        <begin position="1054"/>
        <end position="1065"/>
    </location>
</feature>
<feature type="region of interest" description="Disordered" evidence="1">
    <location>
        <begin position="226"/>
        <end position="317"/>
    </location>
</feature>
<feature type="compositionally biased region" description="Basic and acidic residues" evidence="1">
    <location>
        <begin position="527"/>
        <end position="552"/>
    </location>
</feature>
<dbReference type="PANTHER" id="PTHR28196:SF1">
    <property type="entry name" value="NUCLEOLAR PROTEIN NET1-RELATED"/>
    <property type="match status" value="1"/>
</dbReference>
<organism evidence="3 4">
    <name type="scientific">Kluyveromyces marxianus</name>
    <name type="common">Yeast</name>
    <name type="synonym">Candida kefyr</name>
    <dbReference type="NCBI Taxonomy" id="4911"/>
    <lineage>
        <taxon>Eukaryota</taxon>
        <taxon>Fungi</taxon>
        <taxon>Dikarya</taxon>
        <taxon>Ascomycota</taxon>
        <taxon>Saccharomycotina</taxon>
        <taxon>Saccharomycetes</taxon>
        <taxon>Saccharomycetales</taxon>
        <taxon>Saccharomycetaceae</taxon>
        <taxon>Kluyveromyces</taxon>
    </lineage>
</organism>
<feature type="compositionally biased region" description="Pro residues" evidence="1">
    <location>
        <begin position="263"/>
        <end position="272"/>
    </location>
</feature>
<feature type="domain" description="Nucleolar protein Dnt1-like N-terminal" evidence="2">
    <location>
        <begin position="89"/>
        <end position="159"/>
    </location>
</feature>
<feature type="compositionally biased region" description="Low complexity" evidence="1">
    <location>
        <begin position="37"/>
        <end position="53"/>
    </location>
</feature>
<name>A0ABX6ET30_KLUMA</name>
<feature type="compositionally biased region" description="Basic and acidic residues" evidence="1">
    <location>
        <begin position="942"/>
        <end position="955"/>
    </location>
</feature>
<dbReference type="InterPro" id="IPR018844">
    <property type="entry name" value="Dnt1-like_N"/>
</dbReference>
<feature type="compositionally biased region" description="Polar residues" evidence="1">
    <location>
        <begin position="410"/>
        <end position="419"/>
    </location>
</feature>
<feature type="compositionally biased region" description="Basic and acidic residues" evidence="1">
    <location>
        <begin position="720"/>
        <end position="735"/>
    </location>
</feature>
<dbReference type="PANTHER" id="PTHR28196">
    <property type="entry name" value="NUCLEOLAR PROTEIN NET1-RELATED"/>
    <property type="match status" value="1"/>
</dbReference>
<feature type="compositionally biased region" description="Acidic residues" evidence="1">
    <location>
        <begin position="509"/>
        <end position="522"/>
    </location>
</feature>
<feature type="region of interest" description="Disordered" evidence="1">
    <location>
        <begin position="37"/>
        <end position="61"/>
    </location>
</feature>
<feature type="region of interest" description="Disordered" evidence="1">
    <location>
        <begin position="490"/>
        <end position="1213"/>
    </location>
</feature>
<evidence type="ECO:0000259" key="2">
    <source>
        <dbReference type="Pfam" id="PF10407"/>
    </source>
</evidence>
<feature type="compositionally biased region" description="Low complexity" evidence="1">
    <location>
        <begin position="997"/>
        <end position="1008"/>
    </location>
</feature>
<reference evidence="3 4" key="1">
    <citation type="submission" date="2016-03" db="EMBL/GenBank/DDBJ databases">
        <title>How can Kluyveromyces marxianus grow so fast - potential evolutionary course in Saccharomyces Complex revealed by comparative genomics.</title>
        <authorList>
            <person name="Mo W."/>
            <person name="Lu W."/>
            <person name="Yang X."/>
            <person name="Qi J."/>
            <person name="Lv H."/>
        </authorList>
    </citation>
    <scope>NUCLEOTIDE SEQUENCE [LARGE SCALE GENOMIC DNA]</scope>
    <source>
        <strain evidence="3 4">FIM1</strain>
    </source>
</reference>
<dbReference type="InterPro" id="IPR043185">
    <property type="entry name" value="Net1/Tof2"/>
</dbReference>
<proteinExistence type="predicted"/>
<evidence type="ECO:0000313" key="3">
    <source>
        <dbReference type="EMBL" id="QGN15484.1"/>
    </source>
</evidence>
<feature type="compositionally biased region" description="Polar residues" evidence="1">
    <location>
        <begin position="490"/>
        <end position="502"/>
    </location>
</feature>
<evidence type="ECO:0000256" key="1">
    <source>
        <dbReference type="SAM" id="MobiDB-lite"/>
    </source>
</evidence>
<feature type="compositionally biased region" description="Acidic residues" evidence="1">
    <location>
        <begin position="1155"/>
        <end position="1180"/>
    </location>
</feature>
<evidence type="ECO:0000313" key="4">
    <source>
        <dbReference type="Proteomes" id="UP000422736"/>
    </source>
</evidence>
<feature type="compositionally biased region" description="Polar residues" evidence="1">
    <location>
        <begin position="814"/>
        <end position="823"/>
    </location>
</feature>
<gene>
    <name evidence="3" type="primary">NET1</name>
    <name evidence="3" type="ORF">FIM1_2175</name>
</gene>
<feature type="compositionally biased region" description="Basic and acidic residues" evidence="1">
    <location>
        <begin position="293"/>
        <end position="304"/>
    </location>
</feature>
<protein>
    <submittedName>
        <fullName evidence="3">Nucleolar protein NET1</fullName>
    </submittedName>
</protein>
<dbReference type="Proteomes" id="UP000422736">
    <property type="component" value="Chromosome 3"/>
</dbReference>
<dbReference type="EMBL" id="CP015056">
    <property type="protein sequence ID" value="QGN15484.1"/>
    <property type="molecule type" value="Genomic_DNA"/>
</dbReference>
<feature type="compositionally biased region" description="Basic and acidic residues" evidence="1">
    <location>
        <begin position="842"/>
        <end position="918"/>
    </location>
</feature>
<feature type="compositionally biased region" description="Polar residues" evidence="1">
    <location>
        <begin position="798"/>
        <end position="807"/>
    </location>
</feature>
<accession>A0ABX6ET30</accession>
<feature type="compositionally biased region" description="Low complexity" evidence="1">
    <location>
        <begin position="924"/>
        <end position="941"/>
    </location>
</feature>
<feature type="compositionally biased region" description="Basic and acidic residues" evidence="1">
    <location>
        <begin position="585"/>
        <end position="594"/>
    </location>
</feature>
<feature type="compositionally biased region" description="Polar residues" evidence="1">
    <location>
        <begin position="679"/>
        <end position="719"/>
    </location>
</feature>
<feature type="compositionally biased region" description="Acidic residues" evidence="1">
    <location>
        <begin position="246"/>
        <end position="257"/>
    </location>
</feature>
<dbReference type="Pfam" id="PF10407">
    <property type="entry name" value="Cytokin_check_N"/>
    <property type="match status" value="1"/>
</dbReference>